<dbReference type="RefSeq" id="WP_108684606.1">
    <property type="nucleotide sequence ID" value="NZ_QCYK01000001.1"/>
</dbReference>
<sequence length="129" mass="12854">MFDQILSLVKEQLENHPQVAGAVPADQAADVHNEVAGNIVSSLQNSLGGGLGSLSELFSGGGASNIASSMSGGLIEQLTSKFNLDPAIANNIAAAVPGILAQFGQQHAANGGEQQEGGLGGMLGGLFGK</sequence>
<dbReference type="Proteomes" id="UP000244450">
    <property type="component" value="Unassembled WGS sequence"/>
</dbReference>
<accession>A0A2T7BJW5</accession>
<gene>
    <name evidence="1" type="ORF">DCC81_00285</name>
</gene>
<organism evidence="1 2">
    <name type="scientific">Chitinophaga parva</name>
    <dbReference type="NCBI Taxonomy" id="2169414"/>
    <lineage>
        <taxon>Bacteria</taxon>
        <taxon>Pseudomonadati</taxon>
        <taxon>Bacteroidota</taxon>
        <taxon>Chitinophagia</taxon>
        <taxon>Chitinophagales</taxon>
        <taxon>Chitinophagaceae</taxon>
        <taxon>Chitinophaga</taxon>
    </lineage>
</organism>
<proteinExistence type="predicted"/>
<dbReference type="AlphaFoldDB" id="A0A2T7BJW5"/>
<protein>
    <recommendedName>
        <fullName evidence="3">DUF937 domain-containing protein</fullName>
    </recommendedName>
</protein>
<comment type="caution">
    <text evidence="1">The sequence shown here is derived from an EMBL/GenBank/DDBJ whole genome shotgun (WGS) entry which is preliminary data.</text>
</comment>
<reference evidence="1 2" key="1">
    <citation type="submission" date="2018-04" db="EMBL/GenBank/DDBJ databases">
        <title>Chitinophaga fuyangensis sp. nov., isolated from soil in a chemical factory.</title>
        <authorList>
            <person name="Chen K."/>
        </authorList>
    </citation>
    <scope>NUCLEOTIDE SEQUENCE [LARGE SCALE GENOMIC DNA]</scope>
    <source>
        <strain evidence="1 2">LY-1</strain>
    </source>
</reference>
<evidence type="ECO:0000313" key="1">
    <source>
        <dbReference type="EMBL" id="PUZ27965.1"/>
    </source>
</evidence>
<evidence type="ECO:0008006" key="3">
    <source>
        <dbReference type="Google" id="ProtNLM"/>
    </source>
</evidence>
<evidence type="ECO:0000313" key="2">
    <source>
        <dbReference type="Proteomes" id="UP000244450"/>
    </source>
</evidence>
<keyword evidence="2" id="KW-1185">Reference proteome</keyword>
<name>A0A2T7BJW5_9BACT</name>
<dbReference type="EMBL" id="QCYK01000001">
    <property type="protein sequence ID" value="PUZ27965.1"/>
    <property type="molecule type" value="Genomic_DNA"/>
</dbReference>
<dbReference type="OrthoDB" id="894219at2"/>